<protein>
    <submittedName>
        <fullName evidence="2">Serpentine receptor class gamma</fullName>
    </submittedName>
</protein>
<proteinExistence type="predicted"/>
<evidence type="ECO:0000313" key="2">
    <source>
        <dbReference type="WBParaSite" id="RSKR_0000140200.1"/>
    </source>
</evidence>
<evidence type="ECO:0000313" key="1">
    <source>
        <dbReference type="Proteomes" id="UP000095286"/>
    </source>
</evidence>
<sequence>MVSNFQLVQIAYAIPSTILYIAMTIFLGIKMYQKSPALSNQFFPFIMFKACVDISYQVLGWATIRLPQYNFFRNFFLTNHWFSKILYIITGVQFCLMFECVFIVALNRYIAIGYSLQYVVVFSPRNVKIMALIMLLISGCVGVGISMFTTEFRSTSDNSSVVAVYTQPGIVYYQLFYSVILYGTLMILSLIMNVTTIMRLYKRNSKTNHHYSKADYYMTIHSALSFMGSLLLESYFASRMIGYFGSMPELVNTAMICLPVISDIASFADLYSMMLTNEYVRKSMLKILFPFFKKISISTSVKLFENNVPLSKTVRNNNII</sequence>
<name>A0AC35TJH3_9BILA</name>
<accession>A0AC35TJH3</accession>
<organism evidence="1 2">
    <name type="scientific">Rhabditophanes sp. KR3021</name>
    <dbReference type="NCBI Taxonomy" id="114890"/>
    <lineage>
        <taxon>Eukaryota</taxon>
        <taxon>Metazoa</taxon>
        <taxon>Ecdysozoa</taxon>
        <taxon>Nematoda</taxon>
        <taxon>Chromadorea</taxon>
        <taxon>Rhabditida</taxon>
        <taxon>Tylenchina</taxon>
        <taxon>Panagrolaimomorpha</taxon>
        <taxon>Strongyloidoidea</taxon>
        <taxon>Alloionematidae</taxon>
        <taxon>Rhabditophanes</taxon>
    </lineage>
</organism>
<reference evidence="2" key="1">
    <citation type="submission" date="2016-11" db="UniProtKB">
        <authorList>
            <consortium name="WormBaseParasite"/>
        </authorList>
    </citation>
    <scope>IDENTIFICATION</scope>
    <source>
        <strain evidence="2">KR3021</strain>
    </source>
</reference>
<dbReference type="WBParaSite" id="RSKR_0000140200.1">
    <property type="protein sequence ID" value="RSKR_0000140200.1"/>
    <property type="gene ID" value="RSKR_0000140200"/>
</dbReference>
<dbReference type="Proteomes" id="UP000095286">
    <property type="component" value="Unplaced"/>
</dbReference>